<sequence>MKKLGLIIPFSIIFFFIPNKVFSEIGCLVGNSLLTNQVPSSGLYYGTPSYPSAPGCNWVLVRVIGGCAFGGRGYIKGDYEMQCPLDDYIPALLLLIGGIGFVHIRKTKFCNA</sequence>
<keyword evidence="1" id="KW-1133">Transmembrane helix</keyword>
<proteinExistence type="predicted"/>
<evidence type="ECO:0000256" key="1">
    <source>
        <dbReference type="SAM" id="Phobius"/>
    </source>
</evidence>
<dbReference type="EMBL" id="SJCY01000011">
    <property type="protein sequence ID" value="TDG35317.1"/>
    <property type="molecule type" value="Genomic_DNA"/>
</dbReference>
<name>A0A4R5MIA1_9SPHI</name>
<evidence type="ECO:0000313" key="3">
    <source>
        <dbReference type="Proteomes" id="UP000295668"/>
    </source>
</evidence>
<keyword evidence="1" id="KW-0472">Membrane</keyword>
<dbReference type="OrthoDB" id="766081at2"/>
<dbReference type="Proteomes" id="UP000295668">
    <property type="component" value="Unassembled WGS sequence"/>
</dbReference>
<keyword evidence="3" id="KW-1185">Reference proteome</keyword>
<gene>
    <name evidence="2" type="ORF">EZJ43_14585</name>
</gene>
<accession>A0A4R5MIA1</accession>
<organism evidence="2 3">
    <name type="scientific">Pedobacter changchengzhani</name>
    <dbReference type="NCBI Taxonomy" id="2529274"/>
    <lineage>
        <taxon>Bacteria</taxon>
        <taxon>Pseudomonadati</taxon>
        <taxon>Bacteroidota</taxon>
        <taxon>Sphingobacteriia</taxon>
        <taxon>Sphingobacteriales</taxon>
        <taxon>Sphingobacteriaceae</taxon>
        <taxon>Pedobacter</taxon>
    </lineage>
</organism>
<reference evidence="2 3" key="1">
    <citation type="submission" date="2019-02" db="EMBL/GenBank/DDBJ databases">
        <title>Pedobacter sp. nov., a novel speices isolated from soil of pinguins habitat in Antarcitica.</title>
        <authorList>
            <person name="He R.-H."/>
        </authorList>
    </citation>
    <scope>NUCLEOTIDE SEQUENCE [LARGE SCALE GENOMIC DNA]</scope>
    <source>
        <strain evidence="2 3">E01020</strain>
    </source>
</reference>
<protein>
    <submittedName>
        <fullName evidence="2">Uncharacterized protein</fullName>
    </submittedName>
</protein>
<evidence type="ECO:0000313" key="2">
    <source>
        <dbReference type="EMBL" id="TDG35317.1"/>
    </source>
</evidence>
<keyword evidence="1" id="KW-0812">Transmembrane</keyword>
<feature type="transmembrane region" description="Helical" evidence="1">
    <location>
        <begin position="88"/>
        <end position="104"/>
    </location>
</feature>
<dbReference type="AlphaFoldDB" id="A0A4R5MIA1"/>
<dbReference type="RefSeq" id="WP_133263448.1">
    <property type="nucleotide sequence ID" value="NZ_SJCY01000011.1"/>
</dbReference>
<comment type="caution">
    <text evidence="2">The sequence shown here is derived from an EMBL/GenBank/DDBJ whole genome shotgun (WGS) entry which is preliminary data.</text>
</comment>